<feature type="chain" id="PRO_5003150941" evidence="1">
    <location>
        <begin position="27"/>
        <end position="170"/>
    </location>
</feature>
<dbReference type="OrthoDB" id="7026515at2"/>
<dbReference type="STRING" id="550540.Fbal_1275"/>
<reference evidence="2 3" key="1">
    <citation type="journal article" date="2010" name="Stand. Genomic Sci.">
        <title>Complete genome sequence of Ferrimonas balearica type strain (PAT).</title>
        <authorList>
            <person name="Nolan M."/>
            <person name="Sikorski J."/>
            <person name="Davenport K."/>
            <person name="Lucas S."/>
            <person name="Glavina Del Rio T."/>
            <person name="Tice H."/>
            <person name="Cheng J."/>
            <person name="Goodwin L."/>
            <person name="Pitluck S."/>
            <person name="Liolios K."/>
            <person name="Ivanova N."/>
            <person name="Mavromatis K."/>
            <person name="Ovchinnikova G."/>
            <person name="Pati A."/>
            <person name="Chen A."/>
            <person name="Palaniappan K."/>
            <person name="Land M."/>
            <person name="Hauser L."/>
            <person name="Chang Y."/>
            <person name="Jeffries C."/>
            <person name="Tapia R."/>
            <person name="Brettin T."/>
            <person name="Detter J."/>
            <person name="Han C."/>
            <person name="Yasawong M."/>
            <person name="Rohde M."/>
            <person name="Tindall B."/>
            <person name="Goker M."/>
            <person name="Woyke T."/>
            <person name="Bristow J."/>
            <person name="Eisen J."/>
            <person name="Markowitz V."/>
            <person name="Hugenholtz P."/>
            <person name="Kyrpides N."/>
            <person name="Klenk H."/>
            <person name="Lapidus A."/>
        </authorList>
    </citation>
    <scope>NUCLEOTIDE SEQUENCE [LARGE SCALE GENOMIC DNA]</scope>
    <source>
        <strain evidence="3">DSM 9799 / CCM 4581 / KCTC 23876 / PAT</strain>
    </source>
</reference>
<dbReference type="KEGG" id="fbl:Fbal_1275"/>
<dbReference type="Proteomes" id="UP000006683">
    <property type="component" value="Chromosome"/>
</dbReference>
<dbReference type="Gene3D" id="2.60.40.2040">
    <property type="entry name" value="CFA/I fimbrial subunit E, pilin domain"/>
    <property type="match status" value="1"/>
</dbReference>
<gene>
    <name evidence="2" type="ordered locus">Fbal_1275</name>
</gene>
<dbReference type="GeneID" id="67181503"/>
<accession>E1SLA6</accession>
<evidence type="ECO:0000256" key="1">
    <source>
        <dbReference type="SAM" id="SignalP"/>
    </source>
</evidence>
<proteinExistence type="predicted"/>
<name>E1SLA6_FERBD</name>
<keyword evidence="1" id="KW-0732">Signal</keyword>
<feature type="signal peptide" evidence="1">
    <location>
        <begin position="1"/>
        <end position="26"/>
    </location>
</feature>
<dbReference type="RefSeq" id="WP_013344790.1">
    <property type="nucleotide sequence ID" value="NC_014541.1"/>
</dbReference>
<dbReference type="AlphaFoldDB" id="E1SLA6"/>
<keyword evidence="3" id="KW-1185">Reference proteome</keyword>
<protein>
    <submittedName>
        <fullName evidence="2">CS1 type fimbrial major subunit</fullName>
    </submittedName>
</protein>
<dbReference type="HOGENOM" id="CLU_1568404_0_0_6"/>
<evidence type="ECO:0000313" key="2">
    <source>
        <dbReference type="EMBL" id="ADN75484.1"/>
    </source>
</evidence>
<sequence>MKVFKFNKLAALSAVVLMVGSFGAQAATKVIQVSASVDTSLSVDDISGTWDAPIIMEANSTNNGLETVAMTLNFTANSYKDVNVTLQSSPALVDAQQNLSIPLVFKLGGETLTQNEAITAAKTDLFEYDSDNSSMTGPKNIPLTIESANSDALQSGNYTGSFVLNFELQP</sequence>
<dbReference type="EMBL" id="CP002209">
    <property type="protein sequence ID" value="ADN75484.1"/>
    <property type="molecule type" value="Genomic_DNA"/>
</dbReference>
<evidence type="ECO:0000313" key="3">
    <source>
        <dbReference type="Proteomes" id="UP000006683"/>
    </source>
</evidence>
<organism evidence="2 3">
    <name type="scientific">Ferrimonas balearica (strain DSM 9799 / CCM 4581 / KCTC 23876 / PAT)</name>
    <dbReference type="NCBI Taxonomy" id="550540"/>
    <lineage>
        <taxon>Bacteria</taxon>
        <taxon>Pseudomonadati</taxon>
        <taxon>Pseudomonadota</taxon>
        <taxon>Gammaproteobacteria</taxon>
        <taxon>Alteromonadales</taxon>
        <taxon>Ferrimonadaceae</taxon>
        <taxon>Ferrimonas</taxon>
    </lineage>
</organism>